<feature type="compositionally biased region" description="Acidic residues" evidence="3">
    <location>
        <begin position="434"/>
        <end position="443"/>
    </location>
</feature>
<evidence type="ECO:0000256" key="3">
    <source>
        <dbReference type="SAM" id="MobiDB-lite"/>
    </source>
</evidence>
<dbReference type="PROSITE" id="PS51138">
    <property type="entry name" value="ENT"/>
    <property type="match status" value="1"/>
</dbReference>
<feature type="non-terminal residue" evidence="5">
    <location>
        <position position="692"/>
    </location>
</feature>
<dbReference type="SMART" id="SM01191">
    <property type="entry name" value="ENT"/>
    <property type="match status" value="1"/>
</dbReference>
<dbReference type="SMART" id="SM00333">
    <property type="entry name" value="TUDOR"/>
    <property type="match status" value="1"/>
</dbReference>
<dbReference type="InterPro" id="IPR005491">
    <property type="entry name" value="ENT_dom"/>
</dbReference>
<reference evidence="5 6" key="1">
    <citation type="journal article" date="2021" name="Nat. Plants">
        <title>The Taxus genome provides insights into paclitaxel biosynthesis.</title>
        <authorList>
            <person name="Xiong X."/>
            <person name="Gou J."/>
            <person name="Liao Q."/>
            <person name="Li Y."/>
            <person name="Zhou Q."/>
            <person name="Bi G."/>
            <person name="Li C."/>
            <person name="Du R."/>
            <person name="Wang X."/>
            <person name="Sun T."/>
            <person name="Guo L."/>
            <person name="Liang H."/>
            <person name="Lu P."/>
            <person name="Wu Y."/>
            <person name="Zhang Z."/>
            <person name="Ro D.K."/>
            <person name="Shang Y."/>
            <person name="Huang S."/>
            <person name="Yan J."/>
        </authorList>
    </citation>
    <scope>NUCLEOTIDE SEQUENCE [LARGE SCALE GENOMIC DNA]</scope>
    <source>
        <strain evidence="5">Ta-2019</strain>
    </source>
</reference>
<dbReference type="SUPFAM" id="SSF63748">
    <property type="entry name" value="Tudor/PWWP/MBT"/>
    <property type="match status" value="1"/>
</dbReference>
<comment type="subcellular location">
    <subcellularLocation>
        <location evidence="1">Nucleus</location>
    </subcellularLocation>
</comment>
<evidence type="ECO:0000313" key="5">
    <source>
        <dbReference type="EMBL" id="KAH9321668.1"/>
    </source>
</evidence>
<dbReference type="SUPFAM" id="SSF158639">
    <property type="entry name" value="ENT-like"/>
    <property type="match status" value="1"/>
</dbReference>
<feature type="region of interest" description="Disordered" evidence="3">
    <location>
        <begin position="397"/>
        <end position="456"/>
    </location>
</feature>
<feature type="region of interest" description="Disordered" evidence="3">
    <location>
        <begin position="200"/>
        <end position="226"/>
    </location>
</feature>
<gene>
    <name evidence="5" type="ORF">KI387_016307</name>
</gene>
<dbReference type="InterPro" id="IPR036142">
    <property type="entry name" value="ENT_dom-like_sf"/>
</dbReference>
<dbReference type="OMA" id="LDETHEW"/>
<feature type="region of interest" description="Disordered" evidence="3">
    <location>
        <begin position="320"/>
        <end position="342"/>
    </location>
</feature>
<feature type="region of interest" description="Disordered" evidence="3">
    <location>
        <begin position="105"/>
        <end position="161"/>
    </location>
</feature>
<proteinExistence type="predicted"/>
<sequence>TDDDIPPSHASRMQREGRGSGNGRAAVPKIQYGRSQNDQIHWFEQEAYCGILRAFKAQSDAITWEKEALLSQLRKELRVSDEEHRELLGRVNADDALRQMREWRQSGGNPGHITNVISAHGPTPSPTVSASQKKQKTAHITSKLHLQPPPPNLHNSPVPSSSGPLALTWNEGDSGGIRGKKSKVGHPQKNMLRMVKAPQVAVPGRQQSVHKKLPGRSSGKNQSTAVPNIHPLIGRKVMTRWPQDNRFYEATITSYNAENGTHALVYDIYTDHETWEWVDLKEMSPSDIRWDGPVPDGFGRDCIKKSIGCRGITSHVGSGRGVLKGQSTMDHRPSQNGIGSNGLRDIELRQTDKLLKEVERVVAVNYPDPVDVERAKKLLKEHELSLLEAIQRLSEVSDGESEDGWNAPSSRTHSADHIRVQSRQNRGNEHASGDEYDTPEDGGGEGSDGEPFVGQYGAASDELQDGDEYVSLGVSSSLFVFGLLSSLFSVSMAFVGFPFVTLHGQFQELAEISEINCHQLSIIFRFFSPEDAEAIENILGDSYCFRSWRLKTDSDIALAFVSFCLLLHPDPTVVEFVAEDEIYPVHRVGLHDQLVDFSLPDPLLWVEEVVELALGSGRGIQWLCGQYRDLVIFAQDMHPSLDHRFLPSVDIDAALFSVDSAIDNLNALKDRAGDAFSLLLKVANERAATSHD</sequence>
<keyword evidence="6" id="KW-1185">Reference proteome</keyword>
<protein>
    <recommendedName>
        <fullName evidence="4">ENT domain-containing protein</fullName>
    </recommendedName>
</protein>
<dbReference type="Proteomes" id="UP000824469">
    <property type="component" value="Unassembled WGS sequence"/>
</dbReference>
<organism evidence="5 6">
    <name type="scientific">Taxus chinensis</name>
    <name type="common">Chinese yew</name>
    <name type="synonym">Taxus wallichiana var. chinensis</name>
    <dbReference type="NCBI Taxonomy" id="29808"/>
    <lineage>
        <taxon>Eukaryota</taxon>
        <taxon>Viridiplantae</taxon>
        <taxon>Streptophyta</taxon>
        <taxon>Embryophyta</taxon>
        <taxon>Tracheophyta</taxon>
        <taxon>Spermatophyta</taxon>
        <taxon>Pinopsida</taxon>
        <taxon>Pinidae</taxon>
        <taxon>Conifers II</taxon>
        <taxon>Cupressales</taxon>
        <taxon>Taxaceae</taxon>
        <taxon>Taxus</taxon>
    </lineage>
</organism>
<evidence type="ECO:0000313" key="6">
    <source>
        <dbReference type="Proteomes" id="UP000824469"/>
    </source>
</evidence>
<evidence type="ECO:0000256" key="1">
    <source>
        <dbReference type="ARBA" id="ARBA00004123"/>
    </source>
</evidence>
<accession>A0AA38GH64</accession>
<feature type="region of interest" description="Disordered" evidence="3">
    <location>
        <begin position="1"/>
        <end position="31"/>
    </location>
</feature>
<feature type="domain" description="ENT" evidence="4">
    <location>
        <begin position="36"/>
        <end position="123"/>
    </location>
</feature>
<keyword evidence="2" id="KW-0539">Nucleus</keyword>
<name>A0AA38GH64_TAXCH</name>
<dbReference type="AlphaFoldDB" id="A0AA38GH64"/>
<dbReference type="GO" id="GO:0005634">
    <property type="term" value="C:nucleus"/>
    <property type="evidence" value="ECO:0007669"/>
    <property type="project" value="UniProtKB-SubCell"/>
</dbReference>
<dbReference type="GO" id="GO:0050832">
    <property type="term" value="P:defense response to fungus"/>
    <property type="evidence" value="ECO:0007669"/>
    <property type="project" value="InterPro"/>
</dbReference>
<dbReference type="EMBL" id="JAHRHJ020000003">
    <property type="protein sequence ID" value="KAH9321668.1"/>
    <property type="molecule type" value="Genomic_DNA"/>
</dbReference>
<dbReference type="Pfam" id="PF03735">
    <property type="entry name" value="ENT"/>
    <property type="match status" value="1"/>
</dbReference>
<dbReference type="PANTHER" id="PTHR33432:SF27">
    <property type="entry name" value="PROTEIN EMSY-LIKE 3"/>
    <property type="match status" value="1"/>
</dbReference>
<comment type="caution">
    <text evidence="5">The sequence shown here is derived from an EMBL/GenBank/DDBJ whole genome shotgun (WGS) entry which is preliminary data.</text>
</comment>
<dbReference type="Gene3D" id="2.30.30.140">
    <property type="match status" value="1"/>
</dbReference>
<evidence type="ECO:0000256" key="2">
    <source>
        <dbReference type="ARBA" id="ARBA00023242"/>
    </source>
</evidence>
<dbReference type="PANTHER" id="PTHR33432">
    <property type="entry name" value="PROTEIN EMSY-LIKE 4"/>
    <property type="match status" value="1"/>
</dbReference>
<dbReference type="Gene3D" id="1.10.1240.40">
    <property type="entry name" value="ENT domain"/>
    <property type="match status" value="1"/>
</dbReference>
<dbReference type="InterPro" id="IPR033485">
    <property type="entry name" value="EMSY-LIKE_plant"/>
</dbReference>
<dbReference type="InterPro" id="IPR002999">
    <property type="entry name" value="Tudor"/>
</dbReference>
<dbReference type="CDD" id="cd20404">
    <property type="entry name" value="Tudor_Agenet_AtEML-like"/>
    <property type="match status" value="1"/>
</dbReference>
<evidence type="ECO:0000259" key="4">
    <source>
        <dbReference type="PROSITE" id="PS51138"/>
    </source>
</evidence>